<evidence type="ECO:0000313" key="1">
    <source>
        <dbReference type="EMBL" id="ORX60078.1"/>
    </source>
</evidence>
<dbReference type="GO" id="GO:0140291">
    <property type="term" value="P:peptidyl-glutamate ADP-deribosylation"/>
    <property type="evidence" value="ECO:0007669"/>
    <property type="project" value="TreeGrafter"/>
</dbReference>
<dbReference type="InterPro" id="IPR043472">
    <property type="entry name" value="Macro_dom-like"/>
</dbReference>
<reference evidence="1 2" key="2">
    <citation type="submission" date="2016-08" db="EMBL/GenBank/DDBJ databases">
        <title>Pervasive Adenine N6-methylation of Active Genes in Fungi.</title>
        <authorList>
            <consortium name="DOE Joint Genome Institute"/>
            <person name="Mondo S.J."/>
            <person name="Dannebaum R.O."/>
            <person name="Kuo R.C."/>
            <person name="Labutti K."/>
            <person name="Haridas S."/>
            <person name="Kuo A."/>
            <person name="Salamov A."/>
            <person name="Ahrendt S.R."/>
            <person name="Lipzen A."/>
            <person name="Sullivan W."/>
            <person name="Andreopoulos W.B."/>
            <person name="Clum A."/>
            <person name="Lindquist E."/>
            <person name="Daum C."/>
            <person name="Ramamoorthy G.K."/>
            <person name="Gryganskyi A."/>
            <person name="Culley D."/>
            <person name="Magnuson J.K."/>
            <person name="James T.Y."/>
            <person name="O'Malley M.A."/>
            <person name="Stajich J.E."/>
            <person name="Spatafora J.W."/>
            <person name="Visel A."/>
            <person name="Grigoriev I.V."/>
        </authorList>
    </citation>
    <scope>NUCLEOTIDE SEQUENCE [LARGE SCALE GENOMIC DNA]</scope>
    <source>
        <strain evidence="2">finn</strain>
    </source>
</reference>
<dbReference type="AlphaFoldDB" id="A0A1Y1VME7"/>
<dbReference type="PANTHER" id="PTHR12521">
    <property type="entry name" value="PROTEIN C6ORF130"/>
    <property type="match status" value="1"/>
</dbReference>
<reference evidence="1 2" key="1">
    <citation type="submission" date="2016-08" db="EMBL/GenBank/DDBJ databases">
        <title>Genomes of anaerobic fungi encode conserved fungal cellulosomes for biomass hydrolysis.</title>
        <authorList>
            <consortium name="DOE Joint Genome Institute"/>
            <person name="Haitjema C.H."/>
            <person name="Gilmore S.P."/>
            <person name="Henske J.K."/>
            <person name="Solomon K.V."/>
            <person name="De Groot R."/>
            <person name="Kuo A."/>
            <person name="Mondo S.J."/>
            <person name="Salamov A.A."/>
            <person name="Labutti K."/>
            <person name="Zhao Z."/>
            <person name="Chiniquy J."/>
            <person name="Barry K."/>
            <person name="Brewer H.M."/>
            <person name="Purvine S.O."/>
            <person name="Wright A.T."/>
            <person name="Boxma B."/>
            <person name="Van Alen T."/>
            <person name="Hackstein J.H."/>
            <person name="Baker S.E."/>
            <person name="Grigoriev I.V."/>
            <person name="O'Malley M.A."/>
        </authorList>
    </citation>
    <scope>NUCLEOTIDE SEQUENCE [LARGE SCALE GENOMIC DNA]</scope>
    <source>
        <strain evidence="2">finn</strain>
    </source>
</reference>
<dbReference type="Proteomes" id="UP000193719">
    <property type="component" value="Unassembled WGS sequence"/>
</dbReference>
<dbReference type="PANTHER" id="PTHR12521:SF0">
    <property type="entry name" value="ADP-RIBOSE GLYCOHYDROLASE OARD1"/>
    <property type="match status" value="1"/>
</dbReference>
<organism evidence="1 2">
    <name type="scientific">Piromyces finnis</name>
    <dbReference type="NCBI Taxonomy" id="1754191"/>
    <lineage>
        <taxon>Eukaryota</taxon>
        <taxon>Fungi</taxon>
        <taxon>Fungi incertae sedis</taxon>
        <taxon>Chytridiomycota</taxon>
        <taxon>Chytridiomycota incertae sedis</taxon>
        <taxon>Neocallimastigomycetes</taxon>
        <taxon>Neocallimastigales</taxon>
        <taxon>Neocallimastigaceae</taxon>
        <taxon>Piromyces</taxon>
    </lineage>
</organism>
<keyword evidence="2" id="KW-1185">Reference proteome</keyword>
<name>A0A1Y1VME7_9FUNG</name>
<evidence type="ECO:0008006" key="3">
    <source>
        <dbReference type="Google" id="ProtNLM"/>
    </source>
</evidence>
<evidence type="ECO:0000313" key="2">
    <source>
        <dbReference type="Proteomes" id="UP000193719"/>
    </source>
</evidence>
<dbReference type="EMBL" id="MCFH01000002">
    <property type="protein sequence ID" value="ORX60078.1"/>
    <property type="molecule type" value="Genomic_DNA"/>
</dbReference>
<comment type="caution">
    <text evidence="1">The sequence shown here is derived from an EMBL/GenBank/DDBJ whole genome shotgun (WGS) entry which is preliminary data.</text>
</comment>
<sequence length="152" mass="16932">MTLNFITIEPNGIMDITEGIVVHQVNCLNRIGKGLSGQICKKYPIVKQQYHKLCTELGTTGVFGKVQEVLVSNNLIIVNMFSQMEFGNPKKTGKQYTNYEALVNGLETLCQKYPDKIIYIPEFIGCGYGGGDWNTICTLISHLSITVVKRPV</sequence>
<protein>
    <recommendedName>
        <fullName evidence="3">Macro domain-like protein</fullName>
    </recommendedName>
</protein>
<gene>
    <name evidence="1" type="ORF">BCR36DRAFT_579521</name>
</gene>
<proteinExistence type="predicted"/>
<dbReference type="SUPFAM" id="SSF52949">
    <property type="entry name" value="Macro domain-like"/>
    <property type="match status" value="1"/>
</dbReference>
<dbReference type="InterPro" id="IPR050892">
    <property type="entry name" value="ADP-ribose_metab_enzymes"/>
</dbReference>
<accession>A0A1Y1VME7</accession>
<dbReference type="Gene3D" id="3.40.220.10">
    <property type="entry name" value="Leucine Aminopeptidase, subunit E, domain 1"/>
    <property type="match status" value="1"/>
</dbReference>